<dbReference type="InterPro" id="IPR009057">
    <property type="entry name" value="Homeodomain-like_sf"/>
</dbReference>
<evidence type="ECO:0000256" key="3">
    <source>
        <dbReference type="ARBA" id="ARBA00023242"/>
    </source>
</evidence>
<sequence length="325" mass="36998">MGRAPCCSKVGLHRGPWTPREDTLLTKYIQAHGEGQWKSLPKKAGLLRCGKSCRLRWMNYLRPDIKRGNITPEEDDLIIRMHSLLGNKWSLIAGRLPGRTDNEIKNYWNTHLGKKVNNQGSSDSKEEEERGRGIAATATAAKKKSNDGGKRKSKNNKKEKNNKKSKGSKEEESTKTQVYLPKPIRVKPSSLARSNSTSFTLDSNNSATTTSQEKEEDNNNNNNNITKLWEETNKEVMFCDEFGGYKNNNNNVGENDGFGFYFGGHEDLVINNNNSDMECQSYDYYGKEDLNHHGTLEKLYEEYLQVLNMEDNMYELDSFAESLMV</sequence>
<keyword evidence="3" id="KW-0539">Nucleus</keyword>
<dbReference type="InterPro" id="IPR001005">
    <property type="entry name" value="SANT/Myb"/>
</dbReference>
<dbReference type="PROSITE" id="PS51294">
    <property type="entry name" value="HTH_MYB"/>
    <property type="match status" value="2"/>
</dbReference>
<accession>A0ABU6WPC2</accession>
<comment type="subcellular location">
    <subcellularLocation>
        <location evidence="1">Nucleus</location>
    </subcellularLocation>
</comment>
<keyword evidence="2" id="KW-0238">DNA-binding</keyword>
<feature type="compositionally biased region" description="Basic and acidic residues" evidence="4">
    <location>
        <begin position="123"/>
        <end position="132"/>
    </location>
</feature>
<proteinExistence type="predicted"/>
<dbReference type="Gene3D" id="1.10.10.60">
    <property type="entry name" value="Homeodomain-like"/>
    <property type="match status" value="2"/>
</dbReference>
<reference evidence="7 8" key="1">
    <citation type="journal article" date="2023" name="Plants (Basel)">
        <title>Bridging the Gap: Combining Genomics and Transcriptomics Approaches to Understand Stylosanthes scabra, an Orphan Legume from the Brazilian Caatinga.</title>
        <authorList>
            <person name="Ferreira-Neto J.R.C."/>
            <person name="da Silva M.D."/>
            <person name="Binneck E."/>
            <person name="de Melo N.F."/>
            <person name="da Silva R.H."/>
            <person name="de Melo A.L.T.M."/>
            <person name="Pandolfi V."/>
            <person name="Bustamante F.O."/>
            <person name="Brasileiro-Vidal A.C."/>
            <person name="Benko-Iseppon A.M."/>
        </authorList>
    </citation>
    <scope>NUCLEOTIDE SEQUENCE [LARGE SCALE GENOMIC DNA]</scope>
    <source>
        <tissue evidence="7">Leaves</tissue>
    </source>
</reference>
<feature type="compositionally biased region" description="Polar residues" evidence="4">
    <location>
        <begin position="191"/>
        <end position="211"/>
    </location>
</feature>
<dbReference type="Proteomes" id="UP001341840">
    <property type="component" value="Unassembled WGS sequence"/>
</dbReference>
<name>A0ABU6WPC2_9FABA</name>
<evidence type="ECO:0000313" key="7">
    <source>
        <dbReference type="EMBL" id="MED6187729.1"/>
    </source>
</evidence>
<feature type="domain" description="Myb-like" evidence="5">
    <location>
        <begin position="9"/>
        <end position="61"/>
    </location>
</feature>
<dbReference type="CDD" id="cd00167">
    <property type="entry name" value="SANT"/>
    <property type="match status" value="2"/>
</dbReference>
<dbReference type="Pfam" id="PF00249">
    <property type="entry name" value="Myb_DNA-binding"/>
    <property type="match status" value="2"/>
</dbReference>
<feature type="compositionally biased region" description="Basic residues" evidence="4">
    <location>
        <begin position="151"/>
        <end position="166"/>
    </location>
</feature>
<evidence type="ECO:0000259" key="5">
    <source>
        <dbReference type="PROSITE" id="PS50090"/>
    </source>
</evidence>
<gene>
    <name evidence="7" type="primary">MYBPA1_2</name>
    <name evidence="7" type="ORF">PIB30_079217</name>
</gene>
<dbReference type="SMART" id="SM00717">
    <property type="entry name" value="SANT"/>
    <property type="match status" value="2"/>
</dbReference>
<dbReference type="SUPFAM" id="SSF46689">
    <property type="entry name" value="Homeodomain-like"/>
    <property type="match status" value="1"/>
</dbReference>
<protein>
    <submittedName>
        <fullName evidence="7">Transcription factor</fullName>
    </submittedName>
</protein>
<feature type="region of interest" description="Disordered" evidence="4">
    <location>
        <begin position="113"/>
        <end position="224"/>
    </location>
</feature>
<dbReference type="EMBL" id="JASCZI010182359">
    <property type="protein sequence ID" value="MED6187729.1"/>
    <property type="molecule type" value="Genomic_DNA"/>
</dbReference>
<feature type="domain" description="HTH myb-type" evidence="6">
    <location>
        <begin position="9"/>
        <end position="61"/>
    </location>
</feature>
<organism evidence="7 8">
    <name type="scientific">Stylosanthes scabra</name>
    <dbReference type="NCBI Taxonomy" id="79078"/>
    <lineage>
        <taxon>Eukaryota</taxon>
        <taxon>Viridiplantae</taxon>
        <taxon>Streptophyta</taxon>
        <taxon>Embryophyta</taxon>
        <taxon>Tracheophyta</taxon>
        <taxon>Spermatophyta</taxon>
        <taxon>Magnoliopsida</taxon>
        <taxon>eudicotyledons</taxon>
        <taxon>Gunneridae</taxon>
        <taxon>Pentapetalae</taxon>
        <taxon>rosids</taxon>
        <taxon>fabids</taxon>
        <taxon>Fabales</taxon>
        <taxon>Fabaceae</taxon>
        <taxon>Papilionoideae</taxon>
        <taxon>50 kb inversion clade</taxon>
        <taxon>dalbergioids sensu lato</taxon>
        <taxon>Dalbergieae</taxon>
        <taxon>Pterocarpus clade</taxon>
        <taxon>Stylosanthes</taxon>
    </lineage>
</organism>
<comment type="caution">
    <text evidence="7">The sequence shown here is derived from an EMBL/GenBank/DDBJ whole genome shotgun (WGS) entry which is preliminary data.</text>
</comment>
<evidence type="ECO:0000259" key="6">
    <source>
        <dbReference type="PROSITE" id="PS51294"/>
    </source>
</evidence>
<dbReference type="PROSITE" id="PS50090">
    <property type="entry name" value="MYB_LIKE"/>
    <property type="match status" value="2"/>
</dbReference>
<dbReference type="PANTHER" id="PTHR47999:SF9">
    <property type="entry name" value="TRANSCRIPTION REPRESSOR MYB5-LIKE"/>
    <property type="match status" value="1"/>
</dbReference>
<feature type="domain" description="HTH myb-type" evidence="6">
    <location>
        <begin position="62"/>
        <end position="116"/>
    </location>
</feature>
<evidence type="ECO:0000313" key="8">
    <source>
        <dbReference type="Proteomes" id="UP001341840"/>
    </source>
</evidence>
<evidence type="ECO:0000256" key="4">
    <source>
        <dbReference type="SAM" id="MobiDB-lite"/>
    </source>
</evidence>
<feature type="domain" description="Myb-like" evidence="5">
    <location>
        <begin position="62"/>
        <end position="112"/>
    </location>
</feature>
<evidence type="ECO:0000256" key="2">
    <source>
        <dbReference type="ARBA" id="ARBA00023125"/>
    </source>
</evidence>
<dbReference type="InterPro" id="IPR015495">
    <property type="entry name" value="Myb_TF_plants"/>
</dbReference>
<dbReference type="PANTHER" id="PTHR47999">
    <property type="entry name" value="TRANSCRIPTION FACTOR MYB8-RELATED-RELATED"/>
    <property type="match status" value="1"/>
</dbReference>
<keyword evidence="8" id="KW-1185">Reference proteome</keyword>
<dbReference type="InterPro" id="IPR017930">
    <property type="entry name" value="Myb_dom"/>
</dbReference>
<evidence type="ECO:0000256" key="1">
    <source>
        <dbReference type="ARBA" id="ARBA00004123"/>
    </source>
</evidence>